<dbReference type="Pfam" id="PF03382">
    <property type="entry name" value="DUF285"/>
    <property type="match status" value="2"/>
</dbReference>
<dbReference type="InterPro" id="IPR005046">
    <property type="entry name" value="DUF285"/>
</dbReference>
<feature type="transmembrane region" description="Helical" evidence="1">
    <location>
        <begin position="597"/>
        <end position="622"/>
    </location>
</feature>
<keyword evidence="4" id="KW-1185">Reference proteome</keyword>
<sequence length="959" mass="106498">MATRRLLLAMVLCWPCRGVHVFRTKAELRTALEERDAATAQPRKDLPSDFGPAATWDVSEITDMGAMLQNLVHFDEDISRWNVTSVTNMSHMFAGTGAFDQPIESWDTSSVTDMSAMFSGANTFNQPIGSWDTSSVTNMRLMFAGSVFNQPIGSWDTSSVTNMEMMFGYSPFNQPIGSWDTSSVTTMSGMFSSATGFNQPIGTWNTSSVSNMSFMFFMASLFNQPVGAWNTASVTVMDWMFSQASAFNRPVVAWNTSAVISVDMMFFKASAFNQPIGDWDMSSVTSAKWMLAGASSFNQPVGEWDMSAVADVSDLFAGAAAFNQPIGSWNLTRARAEGSLDKLVSSLSSSGLSPCTKLATRRGWGKLVTNTTWEEAACSSCPCPNAEVCMVDTCAPVNSGFIDLGRAYWARSPHEVSTPEVGFRDCSQACRKQVACTGFLLLANKSCVLGYSNEQPEKRPSATGDPAAFWKHTCATFHHCPAGRKRLSSREARVSEALCCSCSLGQYKNLSAAPSLQCLQCLAGAVPSENGTACDACPAGRYSRPGFSRCSPCGPGSIPTKDRGTCERCPAGMFSVGGVDQCQECNFPFLIMDDACAWWPLPLMGVMVAALLLLASFLGSWLRRRRLRKQAQLKSDVAARYSMLYRDLWDELEDVVAKHTLDLKRLGVNQEEVDRRVVDMRAQQSSRAGVSMRYLLSSEFDMLAQTRTSTMDPSFEEMKTSFWFSEDPIGKQVPCPRDGKPGCALVDWIPRKDRREQTHFMSWVWRYRLSQVHSALRVWAQGTPSMALHEVFFFMCFFVNNQFRVLVDQTQSASSDLGAVFRVNLLRCGRMVAILDTWKEPLYLRRVWTIYEQFVASTMQVPTSFVMPEACTISLREEIATGQDGIRRITEAVSRVDSEKAEATKWEDEYNVKQEIQRGVGFSHVDKHVTGAMVRWIGSAMQTQFQQLVDEARDQRTIS</sequence>
<evidence type="ECO:0000256" key="2">
    <source>
        <dbReference type="SAM" id="SignalP"/>
    </source>
</evidence>
<proteinExistence type="predicted"/>
<dbReference type="InterPro" id="IPR009030">
    <property type="entry name" value="Growth_fac_rcpt_cys_sf"/>
</dbReference>
<dbReference type="AlphaFoldDB" id="A0A812U6A1"/>
<keyword evidence="1" id="KW-0472">Membrane</keyword>
<keyword evidence="1" id="KW-1133">Transmembrane helix</keyword>
<keyword evidence="1" id="KW-0812">Transmembrane</keyword>
<evidence type="ECO:0000256" key="1">
    <source>
        <dbReference type="SAM" id="Phobius"/>
    </source>
</evidence>
<dbReference type="SUPFAM" id="SSF57184">
    <property type="entry name" value="Growth factor receptor domain"/>
    <property type="match status" value="1"/>
</dbReference>
<name>A0A812U6A1_9DINO</name>
<dbReference type="InterPro" id="IPR011889">
    <property type="entry name" value="Liste_lipo_26"/>
</dbReference>
<dbReference type="EMBL" id="CAJNDS010002682">
    <property type="protein sequence ID" value="CAE7564057.1"/>
    <property type="molecule type" value="Genomic_DNA"/>
</dbReference>
<evidence type="ECO:0000313" key="4">
    <source>
        <dbReference type="Proteomes" id="UP000604046"/>
    </source>
</evidence>
<comment type="caution">
    <text evidence="3">The sequence shown here is derived from an EMBL/GenBank/DDBJ whole genome shotgun (WGS) entry which is preliminary data.</text>
</comment>
<evidence type="ECO:0000313" key="3">
    <source>
        <dbReference type="EMBL" id="CAE7564057.1"/>
    </source>
</evidence>
<dbReference type="OrthoDB" id="435333at2759"/>
<keyword evidence="2" id="KW-0732">Signal</keyword>
<dbReference type="NCBIfam" id="TIGR02167">
    <property type="entry name" value="Liste_lipo_26"/>
    <property type="match status" value="5"/>
</dbReference>
<organism evidence="3 4">
    <name type="scientific">Symbiodinium natans</name>
    <dbReference type="NCBI Taxonomy" id="878477"/>
    <lineage>
        <taxon>Eukaryota</taxon>
        <taxon>Sar</taxon>
        <taxon>Alveolata</taxon>
        <taxon>Dinophyceae</taxon>
        <taxon>Suessiales</taxon>
        <taxon>Symbiodiniaceae</taxon>
        <taxon>Symbiodinium</taxon>
    </lineage>
</organism>
<reference evidence="3" key="1">
    <citation type="submission" date="2021-02" db="EMBL/GenBank/DDBJ databases">
        <authorList>
            <person name="Dougan E. K."/>
            <person name="Rhodes N."/>
            <person name="Thang M."/>
            <person name="Chan C."/>
        </authorList>
    </citation>
    <scope>NUCLEOTIDE SEQUENCE</scope>
</reference>
<feature type="chain" id="PRO_5032927218" description="Apple domain-containing protein" evidence="2">
    <location>
        <begin position="19"/>
        <end position="959"/>
    </location>
</feature>
<accession>A0A812U6A1</accession>
<protein>
    <recommendedName>
        <fullName evidence="5">Apple domain-containing protein</fullName>
    </recommendedName>
</protein>
<feature type="signal peptide" evidence="2">
    <location>
        <begin position="1"/>
        <end position="18"/>
    </location>
</feature>
<evidence type="ECO:0008006" key="5">
    <source>
        <dbReference type="Google" id="ProtNLM"/>
    </source>
</evidence>
<gene>
    <name evidence="3" type="ORF">SNAT2548_LOCUS31904</name>
</gene>
<dbReference type="Proteomes" id="UP000604046">
    <property type="component" value="Unassembled WGS sequence"/>
</dbReference>